<gene>
    <name evidence="2" type="ORF">G3I74_09700</name>
</gene>
<evidence type="ECO:0000259" key="1">
    <source>
        <dbReference type="SMART" id="SM00842"/>
    </source>
</evidence>
<dbReference type="Gene3D" id="3.30.1490.300">
    <property type="match status" value="1"/>
</dbReference>
<dbReference type="EMBL" id="JAAGSC010000041">
    <property type="protein sequence ID" value="NDY96004.1"/>
    <property type="molecule type" value="Genomic_DNA"/>
</dbReference>
<dbReference type="InterPro" id="IPR050696">
    <property type="entry name" value="FtsA/MreB"/>
</dbReference>
<dbReference type="Proteomes" id="UP000484885">
    <property type="component" value="Unassembled WGS sequence"/>
</dbReference>
<proteinExistence type="predicted"/>
<dbReference type="NCBIfam" id="TIGR01175">
    <property type="entry name" value="pilM"/>
    <property type="match status" value="1"/>
</dbReference>
<protein>
    <submittedName>
        <fullName evidence="2">Pilus assembly protein PilM</fullName>
    </submittedName>
</protein>
<reference evidence="2 3" key="1">
    <citation type="submission" date="2020-02" db="EMBL/GenBank/DDBJ databases">
        <authorList>
            <person name="Zhang X.-Y."/>
        </authorList>
    </citation>
    <scope>NUCLEOTIDE SEQUENCE [LARGE SCALE GENOMIC DNA]</scope>
    <source>
        <strain evidence="2 3">C33</strain>
    </source>
</reference>
<dbReference type="InterPro" id="IPR003494">
    <property type="entry name" value="SHS2_FtsA"/>
</dbReference>
<dbReference type="InterPro" id="IPR043129">
    <property type="entry name" value="ATPase_NBD"/>
</dbReference>
<feature type="domain" description="SHS2" evidence="1">
    <location>
        <begin position="16"/>
        <end position="183"/>
    </location>
</feature>
<name>A0A845UZV8_9GAMM</name>
<dbReference type="SUPFAM" id="SSF53067">
    <property type="entry name" value="Actin-like ATPase domain"/>
    <property type="match status" value="2"/>
</dbReference>
<dbReference type="Pfam" id="PF11104">
    <property type="entry name" value="PilM_2"/>
    <property type="match status" value="1"/>
</dbReference>
<dbReference type="PANTHER" id="PTHR32432:SF3">
    <property type="entry name" value="ETHANOLAMINE UTILIZATION PROTEIN EUTJ"/>
    <property type="match status" value="1"/>
</dbReference>
<dbReference type="PIRSF" id="PIRSF019169">
    <property type="entry name" value="PilM"/>
    <property type="match status" value="1"/>
</dbReference>
<dbReference type="RefSeq" id="WP_164211393.1">
    <property type="nucleotide sequence ID" value="NZ_JAAGSC010000041.1"/>
</dbReference>
<keyword evidence="3" id="KW-1185">Reference proteome</keyword>
<comment type="caution">
    <text evidence="2">The sequence shown here is derived from an EMBL/GenBank/DDBJ whole genome shotgun (WGS) entry which is preliminary data.</text>
</comment>
<dbReference type="AlphaFoldDB" id="A0A845UZV8"/>
<evidence type="ECO:0000313" key="3">
    <source>
        <dbReference type="Proteomes" id="UP000484885"/>
    </source>
</evidence>
<accession>A0A845UZV8</accession>
<dbReference type="PANTHER" id="PTHR32432">
    <property type="entry name" value="CELL DIVISION PROTEIN FTSA-RELATED"/>
    <property type="match status" value="1"/>
</dbReference>
<evidence type="ECO:0000313" key="2">
    <source>
        <dbReference type="EMBL" id="NDY96004.1"/>
    </source>
</evidence>
<sequence>MNGILGKLLGKGPPPLVGVDIGTSSIKVVQLAGSGDAVRLEAFGVEPLPDNAVSEGVIGEPEPVAAALRQVIKRAGVTAKRCAMAVSGSAVITKMINLPDDLSEDDIEAQIEVEAGHYIPYPREEVSLDFEVLGPSPRNADLLEILLAASKTEHVDMRREVADLAGLTIQVVDVESFAVSNAFDLVRQQSGIDESETLAVLNIGAVSSTMIVLRGNRSIYSREHSFGGNLLVEECMRRYGMDANQARFLQRGEAPPAGFEDEVLEPFRQNIIQQISRALQFYASSSDYMSLGTLYLTGGGALIPGLAEALGDEVGISTELGDPLKSMRLSPRINARQLDQVRPALTIATGLALRGFD</sequence>
<dbReference type="InterPro" id="IPR005883">
    <property type="entry name" value="PilM"/>
</dbReference>
<dbReference type="SMART" id="SM00842">
    <property type="entry name" value="FtsA"/>
    <property type="match status" value="1"/>
</dbReference>
<organism evidence="2 3">
    <name type="scientific">Wenzhouxiangella limi</name>
    <dbReference type="NCBI Taxonomy" id="2707351"/>
    <lineage>
        <taxon>Bacteria</taxon>
        <taxon>Pseudomonadati</taxon>
        <taxon>Pseudomonadota</taxon>
        <taxon>Gammaproteobacteria</taxon>
        <taxon>Chromatiales</taxon>
        <taxon>Wenzhouxiangellaceae</taxon>
        <taxon>Wenzhouxiangella</taxon>
    </lineage>
</organism>
<dbReference type="CDD" id="cd24049">
    <property type="entry name" value="ASKHA_NBD_PilM"/>
    <property type="match status" value="1"/>
</dbReference>
<dbReference type="GO" id="GO:0051301">
    <property type="term" value="P:cell division"/>
    <property type="evidence" value="ECO:0007669"/>
    <property type="project" value="InterPro"/>
</dbReference>
<dbReference type="Gene3D" id="3.30.420.40">
    <property type="match status" value="2"/>
</dbReference>